<dbReference type="EMBL" id="JAYMYS010000005">
    <property type="protein sequence ID" value="KAK7391089.1"/>
    <property type="molecule type" value="Genomic_DNA"/>
</dbReference>
<proteinExistence type="predicted"/>
<evidence type="ECO:0000313" key="1">
    <source>
        <dbReference type="EMBL" id="KAK7391089.1"/>
    </source>
</evidence>
<gene>
    <name evidence="1" type="ORF">VNO78_19442</name>
</gene>
<comment type="caution">
    <text evidence="1">The sequence shown here is derived from an EMBL/GenBank/DDBJ whole genome shotgun (WGS) entry which is preliminary data.</text>
</comment>
<keyword evidence="2" id="KW-1185">Reference proteome</keyword>
<sequence length="77" mass="9564">MVVLRIWFDSFRPVHQSLFHRYFRLEALTVSQSIKIFNKSRRHAETGEGCFEPKFHYLYTVWLYVSFVHNIYKFMQW</sequence>
<name>A0AAN9XG80_PSOTE</name>
<organism evidence="1 2">
    <name type="scientific">Psophocarpus tetragonolobus</name>
    <name type="common">Winged bean</name>
    <name type="synonym">Dolichos tetragonolobus</name>
    <dbReference type="NCBI Taxonomy" id="3891"/>
    <lineage>
        <taxon>Eukaryota</taxon>
        <taxon>Viridiplantae</taxon>
        <taxon>Streptophyta</taxon>
        <taxon>Embryophyta</taxon>
        <taxon>Tracheophyta</taxon>
        <taxon>Spermatophyta</taxon>
        <taxon>Magnoliopsida</taxon>
        <taxon>eudicotyledons</taxon>
        <taxon>Gunneridae</taxon>
        <taxon>Pentapetalae</taxon>
        <taxon>rosids</taxon>
        <taxon>fabids</taxon>
        <taxon>Fabales</taxon>
        <taxon>Fabaceae</taxon>
        <taxon>Papilionoideae</taxon>
        <taxon>50 kb inversion clade</taxon>
        <taxon>NPAAA clade</taxon>
        <taxon>indigoferoid/millettioid clade</taxon>
        <taxon>Phaseoleae</taxon>
        <taxon>Psophocarpus</taxon>
    </lineage>
</organism>
<accession>A0AAN9XG80</accession>
<evidence type="ECO:0000313" key="2">
    <source>
        <dbReference type="Proteomes" id="UP001386955"/>
    </source>
</evidence>
<dbReference type="AlphaFoldDB" id="A0AAN9XG80"/>
<reference evidence="1 2" key="1">
    <citation type="submission" date="2024-01" db="EMBL/GenBank/DDBJ databases">
        <title>The genomes of 5 underutilized Papilionoideae crops provide insights into root nodulation and disease resistanc.</title>
        <authorList>
            <person name="Jiang F."/>
        </authorList>
    </citation>
    <scope>NUCLEOTIDE SEQUENCE [LARGE SCALE GENOMIC DNA]</scope>
    <source>
        <strain evidence="1">DUOXIRENSHENG_FW03</strain>
        <tissue evidence="1">Leaves</tissue>
    </source>
</reference>
<dbReference type="Proteomes" id="UP001386955">
    <property type="component" value="Unassembled WGS sequence"/>
</dbReference>
<protein>
    <submittedName>
        <fullName evidence="1">Uncharacterized protein</fullName>
    </submittedName>
</protein>